<evidence type="ECO:0000313" key="4">
    <source>
        <dbReference type="EMBL" id="ACC43822.1"/>
    </source>
</evidence>
<evidence type="ECO:0000256" key="1">
    <source>
        <dbReference type="SAM" id="MobiDB-lite"/>
    </source>
</evidence>
<evidence type="ECO:0000313" key="5">
    <source>
        <dbReference type="Proteomes" id="UP000001190"/>
    </source>
</evidence>
<dbReference type="RefSeq" id="WP_012396915.1">
    <property type="nucleotide sequence ID" value="NC_010612.1"/>
</dbReference>
<keyword evidence="2 4" id="KW-0812">Transmembrane</keyword>
<dbReference type="EMBL" id="CP000854">
    <property type="protein sequence ID" value="ACC43822.1"/>
    <property type="molecule type" value="Genomic_DNA"/>
</dbReference>
<protein>
    <submittedName>
        <fullName evidence="4">Conserved hypothetical transmembrane protein</fullName>
    </submittedName>
</protein>
<reference evidence="4 5" key="1">
    <citation type="journal article" date="2008" name="Genome Res.">
        <title>Insights from the complete genome sequence of Mycobacterium marinum on the evolution of Mycobacterium tuberculosis.</title>
        <authorList>
            <person name="Stinear T.P."/>
            <person name="Seemann T."/>
            <person name="Harrison P.F."/>
            <person name="Jenkin G.A."/>
            <person name="Davies J.K."/>
            <person name="Johnson P.D."/>
            <person name="Abdellah Z."/>
            <person name="Arrowsmith C."/>
            <person name="Chillingworth T."/>
            <person name="Churcher C."/>
            <person name="Clarke K."/>
            <person name="Cronin A."/>
            <person name="Davis P."/>
            <person name="Goodhead I."/>
            <person name="Holroyd N."/>
            <person name="Jagels K."/>
            <person name="Lord A."/>
            <person name="Moule S."/>
            <person name="Mungall K."/>
            <person name="Norbertczak H."/>
            <person name="Quail M.A."/>
            <person name="Rabbinowitsch E."/>
            <person name="Walker D."/>
            <person name="White B."/>
            <person name="Whitehead S."/>
            <person name="Small P.L."/>
            <person name="Brosch R."/>
            <person name="Ramakrishnan L."/>
            <person name="Fischbach M.A."/>
            <person name="Parkhill J."/>
            <person name="Cole S.T."/>
        </authorList>
    </citation>
    <scope>NUCLEOTIDE SEQUENCE [LARGE SCALE GENOMIC DNA]</scope>
    <source>
        <strain evidence="5">ATCC BAA-535 / M</strain>
    </source>
</reference>
<dbReference type="AlphaFoldDB" id="B2HMQ3"/>
<accession>B2HMQ3</accession>
<feature type="domain" description="ESX-1 secretion-associated protein EspA/EspE-like" evidence="3">
    <location>
        <begin position="93"/>
        <end position="174"/>
    </location>
</feature>
<name>B2HMQ3_MYCMM</name>
<gene>
    <name evidence="4" type="ordered locus">MMAR_5415</name>
</gene>
<keyword evidence="2" id="KW-1133">Transmembrane helix</keyword>
<dbReference type="OrthoDB" id="4680544at2"/>
<dbReference type="KEGG" id="mmi:MMAR_5415"/>
<dbReference type="STRING" id="216594.MMAR_5415"/>
<feature type="transmembrane region" description="Helical" evidence="2">
    <location>
        <begin position="201"/>
        <end position="225"/>
    </location>
</feature>
<feature type="region of interest" description="Disordered" evidence="1">
    <location>
        <begin position="263"/>
        <end position="282"/>
    </location>
</feature>
<proteinExistence type="predicted"/>
<sequence>MTEPIEPMPSDYVERWLANQQKLFPNGETITYGPGGEECGQYFVNGEWVSERPPNWPNGPAEEMAEDAPKRLLRGSLICLGTETLLGSVLTYLGLGFPDSGDDLLSSASMFDGARSQIADLVPGGGWRGAAAQAYAANNLAQSQRAKLIGDLDRLTAGLVSAQADAVKTARWIVGAEMAVVGGTGACCLYWETLGPAGQVLSLQVALTVCAIALATALGFLFALLSTTSRNASGLHLLTKALAETVTGLLHCSDEIAGVSGAARPPSEFDATHHTASRPETPDTTDVFANLAGTPELSLPTAPSPGFADFGAPHLPILGLAGMPSLPDSFPDLPNPSGTLAGLAGRVARLNQLANTAAQRVQMISSLAQHGVSQPTTPAKRHPHGQDNAVAAGTAADERAPVDAAAAPRSMTPTAQP</sequence>
<feature type="region of interest" description="Disordered" evidence="1">
    <location>
        <begin position="370"/>
        <end position="417"/>
    </location>
</feature>
<organism evidence="4 5">
    <name type="scientific">Mycobacterium marinum (strain ATCC BAA-535 / M)</name>
    <dbReference type="NCBI Taxonomy" id="216594"/>
    <lineage>
        <taxon>Bacteria</taxon>
        <taxon>Bacillati</taxon>
        <taxon>Actinomycetota</taxon>
        <taxon>Actinomycetes</taxon>
        <taxon>Mycobacteriales</taxon>
        <taxon>Mycobacteriaceae</taxon>
        <taxon>Mycobacterium</taxon>
        <taxon>Mycobacterium ulcerans group</taxon>
    </lineage>
</organism>
<dbReference type="Proteomes" id="UP000001190">
    <property type="component" value="Chromosome"/>
</dbReference>
<keyword evidence="2" id="KW-0472">Membrane</keyword>
<evidence type="ECO:0000259" key="3">
    <source>
        <dbReference type="Pfam" id="PF18879"/>
    </source>
</evidence>
<evidence type="ECO:0000256" key="2">
    <source>
        <dbReference type="SAM" id="Phobius"/>
    </source>
</evidence>
<dbReference type="HOGENOM" id="CLU_037846_1_0_11"/>
<keyword evidence="5" id="KW-1185">Reference proteome</keyword>
<dbReference type="Pfam" id="PF18879">
    <property type="entry name" value="EspA_EspE"/>
    <property type="match status" value="1"/>
</dbReference>
<dbReference type="InterPro" id="IPR043796">
    <property type="entry name" value="ESX-1_EspA/EspE-like"/>
</dbReference>